<keyword evidence="1 2" id="KW-0597">Phosphoprotein</keyword>
<evidence type="ECO:0000259" key="3">
    <source>
        <dbReference type="PROSITE" id="PS50110"/>
    </source>
</evidence>
<dbReference type="SMART" id="SM00448">
    <property type="entry name" value="REC"/>
    <property type="match status" value="1"/>
</dbReference>
<name>A0A395LZM5_9BACT</name>
<gene>
    <name evidence="5" type="ORF">D0433_07715</name>
    <name evidence="4" type="ORF">D0433_10320</name>
</gene>
<evidence type="ECO:0000313" key="4">
    <source>
        <dbReference type="EMBL" id="RFM23551.1"/>
    </source>
</evidence>
<protein>
    <submittedName>
        <fullName evidence="5">Response regulator</fullName>
    </submittedName>
</protein>
<dbReference type="PROSITE" id="PS50110">
    <property type="entry name" value="RESPONSE_REGULATORY"/>
    <property type="match status" value="1"/>
</dbReference>
<evidence type="ECO:0000256" key="2">
    <source>
        <dbReference type="PROSITE-ProRule" id="PRU00169"/>
    </source>
</evidence>
<dbReference type="AlphaFoldDB" id="A0A395LZM5"/>
<dbReference type="PANTHER" id="PTHR44591:SF3">
    <property type="entry name" value="RESPONSE REGULATORY DOMAIN-CONTAINING PROTEIN"/>
    <property type="match status" value="1"/>
</dbReference>
<evidence type="ECO:0000313" key="5">
    <source>
        <dbReference type="EMBL" id="RFM23979.1"/>
    </source>
</evidence>
<feature type="modified residue" description="4-aspartylphosphate" evidence="2">
    <location>
        <position position="57"/>
    </location>
</feature>
<dbReference type="EMBL" id="PHFL01000049">
    <property type="protein sequence ID" value="RFM23979.1"/>
    <property type="molecule type" value="Genomic_DNA"/>
</dbReference>
<organism evidence="5 6">
    <name type="scientific">Candidatus Thermochlorobacter aerophilus</name>
    <dbReference type="NCBI Taxonomy" id="1868324"/>
    <lineage>
        <taxon>Bacteria</taxon>
        <taxon>Pseudomonadati</taxon>
        <taxon>Chlorobiota</taxon>
        <taxon>Chlorobiia</taxon>
        <taxon>Chlorobiales</taxon>
        <taxon>Candidatus Thermochlorobacteriaceae</taxon>
        <taxon>Candidatus Thermochlorobacter</taxon>
    </lineage>
</organism>
<evidence type="ECO:0000256" key="1">
    <source>
        <dbReference type="ARBA" id="ARBA00022553"/>
    </source>
</evidence>
<dbReference type="Proteomes" id="UP000266389">
    <property type="component" value="Unassembled WGS sequence"/>
</dbReference>
<dbReference type="GO" id="GO:0000160">
    <property type="term" value="P:phosphorelay signal transduction system"/>
    <property type="evidence" value="ECO:0007669"/>
    <property type="project" value="InterPro"/>
</dbReference>
<reference evidence="5" key="2">
    <citation type="submission" date="2017-08" db="EMBL/GenBank/DDBJ databases">
        <authorList>
            <person name="de Groot N.N."/>
        </authorList>
    </citation>
    <scope>NUCLEOTIDE SEQUENCE</scope>
    <source>
        <strain evidence="5">OS</strain>
    </source>
</reference>
<dbReference type="InterPro" id="IPR001789">
    <property type="entry name" value="Sig_transdc_resp-reg_receiver"/>
</dbReference>
<feature type="domain" description="Response regulatory" evidence="3">
    <location>
        <begin position="7"/>
        <end position="122"/>
    </location>
</feature>
<dbReference type="InterPro" id="IPR011006">
    <property type="entry name" value="CheY-like_superfamily"/>
</dbReference>
<comment type="caution">
    <text evidence="5">The sequence shown here is derived from an EMBL/GenBank/DDBJ whole genome shotgun (WGS) entry which is preliminary data.</text>
</comment>
<dbReference type="EMBL" id="PHFL01000062">
    <property type="protein sequence ID" value="RFM23551.1"/>
    <property type="molecule type" value="Genomic_DNA"/>
</dbReference>
<reference evidence="5 6" key="1">
    <citation type="journal article" date="2011" name="ISME J.">
        <title>Community ecology of hot spring cyanobacterial mats: predominant populations and their functional potential.</title>
        <authorList>
            <person name="Klatt C.G."/>
            <person name="Wood J.M."/>
            <person name="Rusch D.B."/>
            <person name="Bateson M.M."/>
            <person name="Hamamura N."/>
            <person name="Heidelberg J.F."/>
            <person name="Grossman A.R."/>
            <person name="Bhaya D."/>
            <person name="Cohan F.M."/>
            <person name="Kuhl M."/>
            <person name="Bryant D.A."/>
            <person name="Ward D.M."/>
        </authorList>
    </citation>
    <scope>NUCLEOTIDE SEQUENCE [LARGE SCALE GENOMIC DNA]</scope>
    <source>
        <strain evidence="5">OS</strain>
    </source>
</reference>
<proteinExistence type="predicted"/>
<dbReference type="Gene3D" id="3.40.50.2300">
    <property type="match status" value="1"/>
</dbReference>
<accession>A0A395LZM5</accession>
<sequence length="125" mass="14254">MSGSKRTLLIVDDEELIRDLLFDILAGDYDLILCKDGAEGIEKFDKYASQLSGVITDLVMPKVNGDKLIQHIREKMPNLPILIITGYERETDTTLLQKDKSIQLLQKPFRIDKLQTMLSEMLNKS</sequence>
<dbReference type="Pfam" id="PF00072">
    <property type="entry name" value="Response_reg"/>
    <property type="match status" value="1"/>
</dbReference>
<dbReference type="SUPFAM" id="SSF52172">
    <property type="entry name" value="CheY-like"/>
    <property type="match status" value="1"/>
</dbReference>
<evidence type="ECO:0000313" key="6">
    <source>
        <dbReference type="Proteomes" id="UP000266389"/>
    </source>
</evidence>
<dbReference type="InterPro" id="IPR050595">
    <property type="entry name" value="Bact_response_regulator"/>
</dbReference>
<dbReference type="PANTHER" id="PTHR44591">
    <property type="entry name" value="STRESS RESPONSE REGULATOR PROTEIN 1"/>
    <property type="match status" value="1"/>
</dbReference>